<keyword evidence="3" id="KW-1185">Reference proteome</keyword>
<dbReference type="Proteomes" id="UP000188320">
    <property type="component" value="Unassembled WGS sequence"/>
</dbReference>
<sequence length="392" mass="44212">MDNSNQAATFSFGARRKQPQNVPMFNDPKQYVEKSNFHYNTGKEQKQVRRLTMRGSDSTIGIQWSQFGKNFNLGMLTVIQRLGIHENTIDNDNANRASYWIFESPEVANEVYERILMFDGKRVEFFKTVKYKESVTIINVPNFSGAGFAKDCAKEIMSELSKYGKVLDATGMFTPRLDPGMNQQRDMSVQQEARMMPQSEHTASNRVGTNPQQAKGKGLKLTTMTSSSFNSVNSVGSFNNTKQTSSNKTIISEELSFVEQISRKEYEKRKAKGQYYTSKTKIVYSNLPTEKQVAPQNTTLDHVTTAPAQPDSRFEFRNEEGAINADTFTGVRKPQTRHPKVIDSDLSSEGVQMDEDSESEMSCEKSGQVGIRTQDHTQGEFQDALSHGVESR</sequence>
<dbReference type="AlphaFoldDB" id="A0A1R1PTE7"/>
<gene>
    <name evidence="2" type="ORF">AX774_g2290</name>
</gene>
<evidence type="ECO:0000313" key="3">
    <source>
        <dbReference type="Proteomes" id="UP000188320"/>
    </source>
</evidence>
<feature type="region of interest" description="Disordered" evidence="1">
    <location>
        <begin position="1"/>
        <end position="27"/>
    </location>
</feature>
<feature type="compositionally biased region" description="Acidic residues" evidence="1">
    <location>
        <begin position="352"/>
        <end position="361"/>
    </location>
</feature>
<name>A0A1R1PTE7_ZANCU</name>
<feature type="compositionally biased region" description="Polar residues" evidence="1">
    <location>
        <begin position="199"/>
        <end position="213"/>
    </location>
</feature>
<evidence type="ECO:0000256" key="1">
    <source>
        <dbReference type="SAM" id="MobiDB-lite"/>
    </source>
</evidence>
<dbReference type="OrthoDB" id="5554389at2759"/>
<feature type="region of interest" description="Disordered" evidence="1">
    <location>
        <begin position="330"/>
        <end position="392"/>
    </location>
</feature>
<protein>
    <submittedName>
        <fullName evidence="2">Uncharacterized protein</fullName>
    </submittedName>
</protein>
<accession>A0A1R1PTE7</accession>
<comment type="caution">
    <text evidence="2">The sequence shown here is derived from an EMBL/GenBank/DDBJ whole genome shotgun (WGS) entry which is preliminary data.</text>
</comment>
<dbReference type="EMBL" id="LSSK01000239">
    <property type="protein sequence ID" value="OMH84199.1"/>
    <property type="molecule type" value="Genomic_DNA"/>
</dbReference>
<feature type="region of interest" description="Disordered" evidence="1">
    <location>
        <begin position="198"/>
        <end position="218"/>
    </location>
</feature>
<reference evidence="3" key="1">
    <citation type="submission" date="2017-01" db="EMBL/GenBank/DDBJ databases">
        <authorList>
            <person name="Wang Y."/>
            <person name="White M."/>
            <person name="Kvist S."/>
            <person name="Moncalvo J.-M."/>
        </authorList>
    </citation>
    <scope>NUCLEOTIDE SEQUENCE [LARGE SCALE GENOMIC DNA]</scope>
    <source>
        <strain evidence="3">COL-18-3</strain>
    </source>
</reference>
<organism evidence="2 3">
    <name type="scientific">Zancudomyces culisetae</name>
    <name type="common">Gut fungus</name>
    <name type="synonym">Smittium culisetae</name>
    <dbReference type="NCBI Taxonomy" id="1213189"/>
    <lineage>
        <taxon>Eukaryota</taxon>
        <taxon>Fungi</taxon>
        <taxon>Fungi incertae sedis</taxon>
        <taxon>Zoopagomycota</taxon>
        <taxon>Kickxellomycotina</taxon>
        <taxon>Harpellomycetes</taxon>
        <taxon>Harpellales</taxon>
        <taxon>Legeriomycetaceae</taxon>
        <taxon>Zancudomyces</taxon>
    </lineage>
</organism>
<evidence type="ECO:0000313" key="2">
    <source>
        <dbReference type="EMBL" id="OMH84199.1"/>
    </source>
</evidence>
<proteinExistence type="predicted"/>